<keyword evidence="3" id="KW-1185">Reference proteome</keyword>
<name>A0A6A7A228_9PLEO</name>
<dbReference type="PANTHER" id="PTHR11559">
    <property type="entry name" value="CARBOXYLESTERASE"/>
    <property type="match status" value="1"/>
</dbReference>
<reference evidence="2" key="1">
    <citation type="journal article" date="2020" name="Stud. Mycol.">
        <title>101 Dothideomycetes genomes: a test case for predicting lifestyles and emergence of pathogens.</title>
        <authorList>
            <person name="Haridas S."/>
            <person name="Albert R."/>
            <person name="Binder M."/>
            <person name="Bloem J."/>
            <person name="Labutti K."/>
            <person name="Salamov A."/>
            <person name="Andreopoulos B."/>
            <person name="Baker S."/>
            <person name="Barry K."/>
            <person name="Bills G."/>
            <person name="Bluhm B."/>
            <person name="Cannon C."/>
            <person name="Castanera R."/>
            <person name="Culley D."/>
            <person name="Daum C."/>
            <person name="Ezra D."/>
            <person name="Gonzalez J."/>
            <person name="Henrissat B."/>
            <person name="Kuo A."/>
            <person name="Liang C."/>
            <person name="Lipzen A."/>
            <person name="Lutzoni F."/>
            <person name="Magnuson J."/>
            <person name="Mondo S."/>
            <person name="Nolan M."/>
            <person name="Ohm R."/>
            <person name="Pangilinan J."/>
            <person name="Park H.-J."/>
            <person name="Ramirez L."/>
            <person name="Alfaro M."/>
            <person name="Sun H."/>
            <person name="Tritt A."/>
            <person name="Yoshinaga Y."/>
            <person name="Zwiers L.-H."/>
            <person name="Turgeon B."/>
            <person name="Goodwin S."/>
            <person name="Spatafora J."/>
            <person name="Crous P."/>
            <person name="Grigoriev I."/>
        </authorList>
    </citation>
    <scope>NUCLEOTIDE SEQUENCE</scope>
    <source>
        <strain evidence="2">CBS 113818</strain>
    </source>
</reference>
<accession>A0A6A7A228</accession>
<organism evidence="2 3">
    <name type="scientific">Ophiobolus disseminans</name>
    <dbReference type="NCBI Taxonomy" id="1469910"/>
    <lineage>
        <taxon>Eukaryota</taxon>
        <taxon>Fungi</taxon>
        <taxon>Dikarya</taxon>
        <taxon>Ascomycota</taxon>
        <taxon>Pezizomycotina</taxon>
        <taxon>Dothideomycetes</taxon>
        <taxon>Pleosporomycetidae</taxon>
        <taxon>Pleosporales</taxon>
        <taxon>Pleosporineae</taxon>
        <taxon>Phaeosphaeriaceae</taxon>
        <taxon>Ophiobolus</taxon>
    </lineage>
</organism>
<gene>
    <name evidence="2" type="ORF">CC86DRAFT_393520</name>
</gene>
<dbReference type="InterPro" id="IPR050309">
    <property type="entry name" value="Type-B_Carboxylest/Lipase"/>
</dbReference>
<protein>
    <submittedName>
        <fullName evidence="2">Alpha/beta-hydrolase</fullName>
    </submittedName>
</protein>
<evidence type="ECO:0000313" key="3">
    <source>
        <dbReference type="Proteomes" id="UP000799424"/>
    </source>
</evidence>
<dbReference type="InterPro" id="IPR029058">
    <property type="entry name" value="AB_hydrolase_fold"/>
</dbReference>
<dbReference type="EMBL" id="MU006224">
    <property type="protein sequence ID" value="KAF2827372.1"/>
    <property type="molecule type" value="Genomic_DNA"/>
</dbReference>
<evidence type="ECO:0000259" key="1">
    <source>
        <dbReference type="Pfam" id="PF00135"/>
    </source>
</evidence>
<proteinExistence type="predicted"/>
<dbReference type="Gene3D" id="3.40.50.1820">
    <property type="entry name" value="alpha/beta hydrolase"/>
    <property type="match status" value="1"/>
</dbReference>
<dbReference type="Pfam" id="PF00135">
    <property type="entry name" value="COesterase"/>
    <property type="match status" value="1"/>
</dbReference>
<dbReference type="OrthoDB" id="6846267at2759"/>
<dbReference type="Proteomes" id="UP000799424">
    <property type="component" value="Unassembled WGS sequence"/>
</dbReference>
<sequence length="331" mass="36654">MSRRSAKALVQVTAVLYQFHSEEPLFQRCISMSGTPIMLKPLPLPVTEMVYETIMTELGLQDAPVDERIQRLRSIEPQELVEKTPMTVPLLPSLDDEIVPEATTFAKLANNDVPGWKWCEELMIGDCQHDGNVFLFMGLAQRKAGIAKALMTSLHNSLPTDAAAAVLDAYGIRSTTADDEGMDQSINLATDIAYVAPALAYARAFPGETYYYHFNEPNPWDGPFKGSSTHMLDATFLFQNFNEHMSDVAKEVAKSLAAAFIKFANGMKPWADFEETRSVRTYGPSDKSIVSVAENNGWGNGRRDALWKLGEAEKVDLDSLSAAWDMFIAGK</sequence>
<dbReference type="SUPFAM" id="SSF53474">
    <property type="entry name" value="alpha/beta-Hydrolases"/>
    <property type="match status" value="1"/>
</dbReference>
<evidence type="ECO:0000313" key="2">
    <source>
        <dbReference type="EMBL" id="KAF2827372.1"/>
    </source>
</evidence>
<feature type="domain" description="Carboxylesterase type B" evidence="1">
    <location>
        <begin position="15"/>
        <end position="295"/>
    </location>
</feature>
<dbReference type="InterPro" id="IPR002018">
    <property type="entry name" value="CarbesteraseB"/>
</dbReference>
<dbReference type="AlphaFoldDB" id="A0A6A7A228"/>